<organism evidence="1 2">
    <name type="scientific">Sphingomonas hylomeconis</name>
    <dbReference type="NCBI Taxonomy" id="1395958"/>
    <lineage>
        <taxon>Bacteria</taxon>
        <taxon>Pseudomonadati</taxon>
        <taxon>Pseudomonadota</taxon>
        <taxon>Alphaproteobacteria</taxon>
        <taxon>Sphingomonadales</taxon>
        <taxon>Sphingomonadaceae</taxon>
        <taxon>Sphingomonas</taxon>
    </lineage>
</organism>
<dbReference type="InterPro" id="IPR009678">
    <property type="entry name" value="Phage_tail_completion_R"/>
</dbReference>
<proteinExistence type="predicted"/>
<comment type="caution">
    <text evidence="1">The sequence shown here is derived from an EMBL/GenBank/DDBJ whole genome shotgun (WGS) entry which is preliminary data.</text>
</comment>
<keyword evidence="2" id="KW-1185">Reference proteome</keyword>
<dbReference type="Pfam" id="PF06891">
    <property type="entry name" value="P2_Phage_GpR"/>
    <property type="match status" value="1"/>
</dbReference>
<reference evidence="2" key="1">
    <citation type="journal article" date="2019" name="Int. J. Syst. Evol. Microbiol.">
        <title>The Global Catalogue of Microorganisms (GCM) 10K type strain sequencing project: providing services to taxonomists for standard genome sequencing and annotation.</title>
        <authorList>
            <consortium name="The Broad Institute Genomics Platform"/>
            <consortium name="The Broad Institute Genome Sequencing Center for Infectious Disease"/>
            <person name="Wu L."/>
            <person name="Ma J."/>
        </authorList>
    </citation>
    <scope>NUCLEOTIDE SEQUENCE [LARGE SCALE GENOMIC DNA]</scope>
    <source>
        <strain evidence="2">KCTC 42739</strain>
    </source>
</reference>
<evidence type="ECO:0000313" key="1">
    <source>
        <dbReference type="EMBL" id="MFC3579536.1"/>
    </source>
</evidence>
<dbReference type="EMBL" id="JBHRXP010000002">
    <property type="protein sequence ID" value="MFC3579536.1"/>
    <property type="molecule type" value="Genomic_DNA"/>
</dbReference>
<accession>A0ABV7STQ0</accession>
<sequence length="162" mass="17858">MKKPESLKALLLASVPGLKDKPENLSMFIDKGRIAARNTGSLSFEYRYTVNVVVQDYAGDVDALFVPLLSWVAERQPDLLERDQQEPFSFESEILDGDLADVSVDLELTERVKVARTDGGLVVTHLDEPSREDEFANADGARFWAAIIDDVTGGTIFLAPDA</sequence>
<name>A0ABV7STQ0_9SPHN</name>
<dbReference type="Proteomes" id="UP001595713">
    <property type="component" value="Unassembled WGS sequence"/>
</dbReference>
<protein>
    <submittedName>
        <fullName evidence="1">Phage tail protein</fullName>
    </submittedName>
</protein>
<evidence type="ECO:0000313" key="2">
    <source>
        <dbReference type="Proteomes" id="UP001595713"/>
    </source>
</evidence>
<dbReference type="RefSeq" id="WP_261293563.1">
    <property type="nucleotide sequence ID" value="NZ_JANQBK010000003.1"/>
</dbReference>
<gene>
    <name evidence="1" type="ORF">ACFONA_05100</name>
</gene>